<reference evidence="3" key="1">
    <citation type="submission" date="2024-02" db="UniProtKB">
        <authorList>
            <consortium name="WormBaseParasite"/>
        </authorList>
    </citation>
    <scope>IDENTIFICATION</scope>
</reference>
<evidence type="ECO:0000256" key="1">
    <source>
        <dbReference type="SAM" id="Phobius"/>
    </source>
</evidence>
<accession>A0AAF3F8J3</accession>
<proteinExistence type="predicted"/>
<protein>
    <submittedName>
        <fullName evidence="3">Uncharacterized protein</fullName>
    </submittedName>
</protein>
<evidence type="ECO:0000313" key="3">
    <source>
        <dbReference type="WBParaSite" id="MBELARI_LOCUS3227"/>
    </source>
</evidence>
<dbReference type="Proteomes" id="UP000887575">
    <property type="component" value="Unassembled WGS sequence"/>
</dbReference>
<dbReference type="WBParaSite" id="MBELARI_LOCUS3227">
    <property type="protein sequence ID" value="MBELARI_LOCUS3227"/>
    <property type="gene ID" value="MBELARI_LOCUS3227"/>
</dbReference>
<organism evidence="2 3">
    <name type="scientific">Mesorhabditis belari</name>
    <dbReference type="NCBI Taxonomy" id="2138241"/>
    <lineage>
        <taxon>Eukaryota</taxon>
        <taxon>Metazoa</taxon>
        <taxon>Ecdysozoa</taxon>
        <taxon>Nematoda</taxon>
        <taxon>Chromadorea</taxon>
        <taxon>Rhabditida</taxon>
        <taxon>Rhabditina</taxon>
        <taxon>Rhabditomorpha</taxon>
        <taxon>Rhabditoidea</taxon>
        <taxon>Rhabditidae</taxon>
        <taxon>Mesorhabditinae</taxon>
        <taxon>Mesorhabditis</taxon>
    </lineage>
</organism>
<name>A0AAF3F8J3_9BILA</name>
<dbReference type="AlphaFoldDB" id="A0AAF3F8J3"/>
<feature type="transmembrane region" description="Helical" evidence="1">
    <location>
        <begin position="204"/>
        <end position="226"/>
    </location>
</feature>
<sequence length="254" mass="28820">MVKPSASRGVILDLHRFSTRHHSTTQTASAYAVGGWCSGDAIASVERMDPSRATPIWEKVLSHHKPYAMTQIEMPVWVWRPNRRVDEEPDPDDEEYRGCCGVCKSEICFQVILGVSIFGLLSLARSIPQTQFVGLLGFLIGLSVFIVGVMAVKTRKPFYIQIYWIAQIIGHILTVIALVYTTIGLAVVYSQIDVRYMDLKKQALMMLIAYALATILLIPIAFWILFSIYTYYTYLRDCQLWIEQQDGPFTVDVQ</sequence>
<keyword evidence="1" id="KW-0472">Membrane</keyword>
<feature type="transmembrane region" description="Helical" evidence="1">
    <location>
        <begin position="133"/>
        <end position="152"/>
    </location>
</feature>
<keyword evidence="1" id="KW-1133">Transmembrane helix</keyword>
<keyword evidence="1" id="KW-0812">Transmembrane</keyword>
<evidence type="ECO:0000313" key="2">
    <source>
        <dbReference type="Proteomes" id="UP000887575"/>
    </source>
</evidence>
<keyword evidence="2" id="KW-1185">Reference proteome</keyword>
<feature type="transmembrane region" description="Helical" evidence="1">
    <location>
        <begin position="164"/>
        <end position="192"/>
    </location>
</feature>